<evidence type="ECO:0000313" key="2">
    <source>
        <dbReference type="EMBL" id="CAF1704829.1"/>
    </source>
</evidence>
<protein>
    <submittedName>
        <fullName evidence="2">(rape) hypothetical protein</fullName>
    </submittedName>
</protein>
<dbReference type="EMBL" id="HG994367">
    <property type="protein sequence ID" value="CAF1704829.1"/>
    <property type="molecule type" value="Genomic_DNA"/>
</dbReference>
<dbReference type="Proteomes" id="UP001295469">
    <property type="component" value="Chromosome C03"/>
</dbReference>
<name>A0A816IBY7_BRANA</name>
<sequence>MDNTDLASDSDMMKNQNSDDSTDDFEYDFEDDEENETDAHKAMPNWLQINPITIRKEILKLHETQKIKAKKFLKDFQGKLTLSYEGMISASARDYTCLTAHFIDDNFNVRSWILGFTTGASIPLDDIYVYHFRKAVQDLETIKIKWAKSFTDSKNPLPESEEAEQNRYQKILDPPNKSLALWFRLRLGSSSRWSPLTCRSRGLQNQSYSNRSSSHQHLGNLFLKNPS</sequence>
<reference evidence="2" key="1">
    <citation type="submission" date="2021-01" db="EMBL/GenBank/DDBJ databases">
        <authorList>
            <consortium name="Genoscope - CEA"/>
            <person name="William W."/>
        </authorList>
    </citation>
    <scope>NUCLEOTIDE SEQUENCE</scope>
</reference>
<gene>
    <name evidence="2" type="ORF">DARMORV10_C03P48740.1</name>
</gene>
<dbReference type="SUPFAM" id="SSF53098">
    <property type="entry name" value="Ribonuclease H-like"/>
    <property type="match status" value="1"/>
</dbReference>
<accession>A0A816IBY7</accession>
<feature type="compositionally biased region" description="Acidic residues" evidence="1">
    <location>
        <begin position="20"/>
        <end position="34"/>
    </location>
</feature>
<feature type="region of interest" description="Disordered" evidence="1">
    <location>
        <begin position="1"/>
        <end position="34"/>
    </location>
</feature>
<organism evidence="2">
    <name type="scientific">Brassica napus</name>
    <name type="common">Rape</name>
    <dbReference type="NCBI Taxonomy" id="3708"/>
    <lineage>
        <taxon>Eukaryota</taxon>
        <taxon>Viridiplantae</taxon>
        <taxon>Streptophyta</taxon>
        <taxon>Embryophyta</taxon>
        <taxon>Tracheophyta</taxon>
        <taxon>Spermatophyta</taxon>
        <taxon>Magnoliopsida</taxon>
        <taxon>eudicotyledons</taxon>
        <taxon>Gunneridae</taxon>
        <taxon>Pentapetalae</taxon>
        <taxon>rosids</taxon>
        <taxon>malvids</taxon>
        <taxon>Brassicales</taxon>
        <taxon>Brassicaceae</taxon>
        <taxon>Brassiceae</taxon>
        <taxon>Brassica</taxon>
    </lineage>
</organism>
<evidence type="ECO:0000256" key="1">
    <source>
        <dbReference type="SAM" id="MobiDB-lite"/>
    </source>
</evidence>
<dbReference type="AlphaFoldDB" id="A0A816IBY7"/>
<dbReference type="InterPro" id="IPR012337">
    <property type="entry name" value="RNaseH-like_sf"/>
</dbReference>
<proteinExistence type="predicted"/>